<feature type="transmembrane region" description="Helical" evidence="2">
    <location>
        <begin position="83"/>
        <end position="109"/>
    </location>
</feature>
<gene>
    <name evidence="3" type="ORF">LX16_3614</name>
</gene>
<feature type="transmembrane region" description="Helical" evidence="2">
    <location>
        <begin position="212"/>
        <end position="235"/>
    </location>
</feature>
<name>A0A562V4U8_9ACTN</name>
<feature type="transmembrane region" description="Helical" evidence="2">
    <location>
        <begin position="242"/>
        <end position="261"/>
    </location>
</feature>
<accession>A0A562V4U8</accession>
<comment type="caution">
    <text evidence="3">The sequence shown here is derived from an EMBL/GenBank/DDBJ whole genome shotgun (WGS) entry which is preliminary data.</text>
</comment>
<feature type="transmembrane region" description="Helical" evidence="2">
    <location>
        <begin position="150"/>
        <end position="171"/>
    </location>
</feature>
<dbReference type="EMBL" id="VLLL01000006">
    <property type="protein sequence ID" value="TWJ12848.1"/>
    <property type="molecule type" value="Genomic_DNA"/>
</dbReference>
<evidence type="ECO:0000256" key="1">
    <source>
        <dbReference type="SAM" id="MobiDB-lite"/>
    </source>
</evidence>
<protein>
    <submittedName>
        <fullName evidence="3">Uncharacterized protein</fullName>
    </submittedName>
</protein>
<proteinExistence type="predicted"/>
<dbReference type="AlphaFoldDB" id="A0A562V4U8"/>
<evidence type="ECO:0000313" key="3">
    <source>
        <dbReference type="EMBL" id="TWJ12848.1"/>
    </source>
</evidence>
<keyword evidence="2" id="KW-0472">Membrane</keyword>
<evidence type="ECO:0000256" key="2">
    <source>
        <dbReference type="SAM" id="Phobius"/>
    </source>
</evidence>
<feature type="transmembrane region" description="Helical" evidence="2">
    <location>
        <begin position="176"/>
        <end position="197"/>
    </location>
</feature>
<evidence type="ECO:0000313" key="4">
    <source>
        <dbReference type="Proteomes" id="UP000321617"/>
    </source>
</evidence>
<dbReference type="Proteomes" id="UP000321617">
    <property type="component" value="Unassembled WGS sequence"/>
</dbReference>
<feature type="transmembrane region" description="Helical" evidence="2">
    <location>
        <begin position="121"/>
        <end position="144"/>
    </location>
</feature>
<keyword evidence="2" id="KW-1133">Transmembrane helix</keyword>
<feature type="region of interest" description="Disordered" evidence="1">
    <location>
        <begin position="320"/>
        <end position="358"/>
    </location>
</feature>
<feature type="transmembrane region" description="Helical" evidence="2">
    <location>
        <begin position="296"/>
        <end position="318"/>
    </location>
</feature>
<sequence length="358" mass="35751">MTGRPPAMLSRSATAHAPDGPLVRPRTLTCVKGSKNTSRAALGPVATILLSTVAVVWLGLQLLAMRTLLAGAVAADPGQVANLVISLSGLVVGTVYAGGVAGVSLANLADRTGGFLSRPPRIVPAAAGGLGVGVVMATASYLTFAESPDLATLVAATVGVAGLLGGCVGAIRSVPVVTAGLSGTAVLLAVFVLRAYFMDELLSQLGRDVGTYRMVVIVGGLVAGLCVGVTAFLYLRRHTRRVGLYGFILAGATPGALWLLGELVTQIAASWLTLPGEDGTVNLDNLSLALSAASQFNGGLTTLFAGATTAVLAFGILLPKRPSGPATGRGGRPGGAGKRGGPPAQSTGGKGAKAKARR</sequence>
<keyword evidence="4" id="KW-1185">Reference proteome</keyword>
<feature type="transmembrane region" description="Helical" evidence="2">
    <location>
        <begin position="41"/>
        <end position="63"/>
    </location>
</feature>
<keyword evidence="2" id="KW-0812">Transmembrane</keyword>
<feature type="compositionally biased region" description="Gly residues" evidence="1">
    <location>
        <begin position="327"/>
        <end position="340"/>
    </location>
</feature>
<feature type="region of interest" description="Disordered" evidence="1">
    <location>
        <begin position="1"/>
        <end position="21"/>
    </location>
</feature>
<reference evidence="3 4" key="1">
    <citation type="journal article" date="2013" name="Stand. Genomic Sci.">
        <title>Genomic Encyclopedia of Type Strains, Phase I: The one thousand microbial genomes (KMG-I) project.</title>
        <authorList>
            <person name="Kyrpides N.C."/>
            <person name="Woyke T."/>
            <person name="Eisen J.A."/>
            <person name="Garrity G."/>
            <person name="Lilburn T.G."/>
            <person name="Beck B.J."/>
            <person name="Whitman W.B."/>
            <person name="Hugenholtz P."/>
            <person name="Klenk H.P."/>
        </authorList>
    </citation>
    <scope>NUCLEOTIDE SEQUENCE [LARGE SCALE GENOMIC DNA]</scope>
    <source>
        <strain evidence="3 4">DSM 45044</strain>
    </source>
</reference>
<organism evidence="3 4">
    <name type="scientific">Stackebrandtia albiflava</name>
    <dbReference type="NCBI Taxonomy" id="406432"/>
    <lineage>
        <taxon>Bacteria</taxon>
        <taxon>Bacillati</taxon>
        <taxon>Actinomycetota</taxon>
        <taxon>Actinomycetes</taxon>
        <taxon>Glycomycetales</taxon>
        <taxon>Glycomycetaceae</taxon>
        <taxon>Stackebrandtia</taxon>
    </lineage>
</organism>